<comment type="caution">
    <text evidence="3">The sequence shown here is derived from an EMBL/GenBank/DDBJ whole genome shotgun (WGS) entry which is preliminary data.</text>
</comment>
<comment type="similarity">
    <text evidence="1">Belongs to the GST superfamily.</text>
</comment>
<evidence type="ECO:0000256" key="1">
    <source>
        <dbReference type="ARBA" id="ARBA00007409"/>
    </source>
</evidence>
<name>A0ABR0SI94_9HYPO</name>
<dbReference type="InterPro" id="IPR004045">
    <property type="entry name" value="Glutathione_S-Trfase_N"/>
</dbReference>
<accession>A0ABR0SI94</accession>
<dbReference type="SUPFAM" id="SSF47616">
    <property type="entry name" value="GST C-terminal domain-like"/>
    <property type="match status" value="1"/>
</dbReference>
<proteinExistence type="inferred from homology"/>
<keyword evidence="4" id="KW-1185">Reference proteome</keyword>
<dbReference type="InterPro" id="IPR047047">
    <property type="entry name" value="GST_Omega-like_C"/>
</dbReference>
<dbReference type="InterPro" id="IPR040079">
    <property type="entry name" value="Glutathione_S-Trfase"/>
</dbReference>
<dbReference type="EMBL" id="JAVFKD010000012">
    <property type="protein sequence ID" value="KAK5991870.1"/>
    <property type="molecule type" value="Genomic_DNA"/>
</dbReference>
<dbReference type="PANTHER" id="PTHR32419:SF23">
    <property type="entry name" value="GLUTATHIONE S-TRANSFERASE (EUROFUNG)"/>
    <property type="match status" value="1"/>
</dbReference>
<dbReference type="InterPro" id="IPR036282">
    <property type="entry name" value="Glutathione-S-Trfase_C_sf"/>
</dbReference>
<evidence type="ECO:0000313" key="4">
    <source>
        <dbReference type="Proteomes" id="UP001338125"/>
    </source>
</evidence>
<feature type="domain" description="GST N-terminal" evidence="2">
    <location>
        <begin position="47"/>
        <end position="151"/>
    </location>
</feature>
<dbReference type="Pfam" id="PF13409">
    <property type="entry name" value="GST_N_2"/>
    <property type="match status" value="1"/>
</dbReference>
<dbReference type="CDD" id="cd03190">
    <property type="entry name" value="GST_C_Omega_like"/>
    <property type="match status" value="1"/>
</dbReference>
<dbReference type="PIRSF" id="PIRSF015753">
    <property type="entry name" value="GST"/>
    <property type="match status" value="1"/>
</dbReference>
<dbReference type="Proteomes" id="UP001338125">
    <property type="component" value="Unassembled WGS sequence"/>
</dbReference>
<reference evidence="3 4" key="1">
    <citation type="submission" date="2024-01" db="EMBL/GenBank/DDBJ databases">
        <title>Complete genome of Cladobotryum mycophilum ATHUM6906.</title>
        <authorList>
            <person name="Christinaki A.C."/>
            <person name="Myridakis A.I."/>
            <person name="Kouvelis V.N."/>
        </authorList>
    </citation>
    <scope>NUCLEOTIDE SEQUENCE [LARGE SCALE GENOMIC DNA]</scope>
    <source>
        <strain evidence="3 4">ATHUM6906</strain>
    </source>
</reference>
<dbReference type="SFLD" id="SFLDS00019">
    <property type="entry name" value="Glutathione_Transferase_(cytos"/>
    <property type="match status" value="1"/>
</dbReference>
<dbReference type="PANTHER" id="PTHR32419">
    <property type="entry name" value="GLUTATHIONYL-HYDROQUINONE REDUCTASE"/>
    <property type="match status" value="1"/>
</dbReference>
<organism evidence="3 4">
    <name type="scientific">Cladobotryum mycophilum</name>
    <dbReference type="NCBI Taxonomy" id="491253"/>
    <lineage>
        <taxon>Eukaryota</taxon>
        <taxon>Fungi</taxon>
        <taxon>Dikarya</taxon>
        <taxon>Ascomycota</taxon>
        <taxon>Pezizomycotina</taxon>
        <taxon>Sordariomycetes</taxon>
        <taxon>Hypocreomycetidae</taxon>
        <taxon>Hypocreales</taxon>
        <taxon>Hypocreaceae</taxon>
        <taxon>Cladobotryum</taxon>
    </lineage>
</organism>
<dbReference type="Pfam" id="PF13410">
    <property type="entry name" value="GST_C_2"/>
    <property type="match status" value="1"/>
</dbReference>
<dbReference type="SUPFAM" id="SSF52833">
    <property type="entry name" value="Thioredoxin-like"/>
    <property type="match status" value="1"/>
</dbReference>
<dbReference type="Gene3D" id="1.20.1050.10">
    <property type="match status" value="1"/>
</dbReference>
<dbReference type="InterPro" id="IPR036249">
    <property type="entry name" value="Thioredoxin-like_sf"/>
</dbReference>
<protein>
    <submittedName>
        <fullName evidence="3">Glutathione S-transferase omega-like 2</fullName>
    </submittedName>
</protein>
<dbReference type="Gene3D" id="3.40.30.10">
    <property type="entry name" value="Glutaredoxin"/>
    <property type="match status" value="1"/>
</dbReference>
<gene>
    <name evidence="3" type="ORF">PT974_05257</name>
</gene>
<dbReference type="SFLD" id="SFLDG01148">
    <property type="entry name" value="Xi_(cytGST)"/>
    <property type="match status" value="1"/>
</dbReference>
<evidence type="ECO:0000313" key="3">
    <source>
        <dbReference type="EMBL" id="KAK5991870.1"/>
    </source>
</evidence>
<evidence type="ECO:0000259" key="2">
    <source>
        <dbReference type="Pfam" id="PF13409"/>
    </source>
</evidence>
<dbReference type="SFLD" id="SFLDG01206">
    <property type="entry name" value="Xi.1"/>
    <property type="match status" value="1"/>
</dbReference>
<sequence length="348" mass="40077">MIVILPSIPSPKAPVHDGPEDSWHGVIRPGGQFPPEAGRYHLYIGLFCPSSHRVNLVRYLKGLQSIIDISVVMPYPKGDEKGWPGWRFPDSNDEYDGATVDKLFGSKFLHEIYFRDDPDYKGRYSVPLLWDKKGGKIVSNESAEMLRWLPTAFDDVLHQKGQQDLNFYPKHLRTKIDEISLWMERDLNTGVYKAGFATVQEWYDNNVPTVFAALNYLEEIIHRNGGPYVLGKELTEIDIRAYATIVRFDSIYVQHLKCNLGTTRGNYPVTHEWFKNLYWNVKGFRETTNFRHIKEGYTKTNDKINPLAITPMGPFPDVEEGVDLDFAKLKLGVIRHPAVLERQKELYS</sequence>
<dbReference type="InterPro" id="IPR016639">
    <property type="entry name" value="GST_Omega/GSH"/>
</dbReference>